<keyword evidence="2" id="KW-0949">S-adenosyl-L-methionine</keyword>
<dbReference type="CDD" id="cd21109">
    <property type="entry name" value="SPASM"/>
    <property type="match status" value="1"/>
</dbReference>
<feature type="domain" description="Radical SAM core" evidence="6">
    <location>
        <begin position="23"/>
        <end position="231"/>
    </location>
</feature>
<evidence type="ECO:0000313" key="8">
    <source>
        <dbReference type="Proteomes" id="UP000255283"/>
    </source>
</evidence>
<dbReference type="PROSITE" id="PS51918">
    <property type="entry name" value="RADICAL_SAM"/>
    <property type="match status" value="1"/>
</dbReference>
<keyword evidence="4" id="KW-0408">Iron</keyword>
<gene>
    <name evidence="7" type="ORF">NCTC13063_01730</name>
</gene>
<dbReference type="RefSeq" id="WP_115153873.1">
    <property type="nucleotide sequence ID" value="NZ_DBFWLE010000021.1"/>
</dbReference>
<name>A0AAQ1UI17_9BACT</name>
<dbReference type="Gene3D" id="3.20.20.70">
    <property type="entry name" value="Aldolase class I"/>
    <property type="match status" value="1"/>
</dbReference>
<dbReference type="CDD" id="cd01335">
    <property type="entry name" value="Radical_SAM"/>
    <property type="match status" value="1"/>
</dbReference>
<dbReference type="PANTHER" id="PTHR11228">
    <property type="entry name" value="RADICAL SAM DOMAIN PROTEIN"/>
    <property type="match status" value="1"/>
</dbReference>
<dbReference type="InterPro" id="IPR007197">
    <property type="entry name" value="rSAM"/>
</dbReference>
<keyword evidence="5" id="KW-0411">Iron-sulfur</keyword>
<evidence type="ECO:0000256" key="3">
    <source>
        <dbReference type="ARBA" id="ARBA00022723"/>
    </source>
</evidence>
<evidence type="ECO:0000256" key="5">
    <source>
        <dbReference type="ARBA" id="ARBA00023014"/>
    </source>
</evidence>
<dbReference type="AlphaFoldDB" id="A0AAQ1UI17"/>
<dbReference type="SFLD" id="SFLDS00029">
    <property type="entry name" value="Radical_SAM"/>
    <property type="match status" value="1"/>
</dbReference>
<dbReference type="SUPFAM" id="SSF102114">
    <property type="entry name" value="Radical SAM enzymes"/>
    <property type="match status" value="1"/>
</dbReference>
<comment type="caution">
    <text evidence="7">The sequence shown here is derived from an EMBL/GenBank/DDBJ whole genome shotgun (WGS) entry which is preliminary data.</text>
</comment>
<evidence type="ECO:0000256" key="2">
    <source>
        <dbReference type="ARBA" id="ARBA00022691"/>
    </source>
</evidence>
<sequence>MYSIYDYIHNGVAFVNNVVRKQHKELTSLMIYSTTGCQSRCKHCSIWKKPIEYLSLDDIIKIMDSKCVTKRTVVGLEGGEFILHPEADKILGWFDVHHPNYTLLSNCLASKKVIAAVKDHRPKHLYISLDGNKETYRYMRGRDGYDKVMEVVEACKGMVPISLMFCLSPWNTFEDMSHVIGVAQKHGIDVRIGIYSTMSFFDTTKGLMEADDADFISRIPASIHQTDENYDFVALYDEWKNNRLRLRCHSILSELVIHSNGDVPLCQNLDVVLGNIHENTLDEIFNSRRTAKIQCRYSKECNRCWINYHRKYDIILLRGLERILPKRVIELFYGKYQWTGNRRTTYRKHFKTITT</sequence>
<dbReference type="InterPro" id="IPR023885">
    <property type="entry name" value="4Fe4S-binding_SPASM_dom"/>
</dbReference>
<evidence type="ECO:0000259" key="6">
    <source>
        <dbReference type="PROSITE" id="PS51918"/>
    </source>
</evidence>
<dbReference type="Pfam" id="PF13186">
    <property type="entry name" value="SPASM"/>
    <property type="match status" value="1"/>
</dbReference>
<comment type="cofactor">
    <cofactor evidence="1">
        <name>[4Fe-4S] cluster</name>
        <dbReference type="ChEBI" id="CHEBI:49883"/>
    </cofactor>
</comment>
<organism evidence="7 8">
    <name type="scientific">Segatella buccae</name>
    <dbReference type="NCBI Taxonomy" id="28126"/>
    <lineage>
        <taxon>Bacteria</taxon>
        <taxon>Pseudomonadati</taxon>
        <taxon>Bacteroidota</taxon>
        <taxon>Bacteroidia</taxon>
        <taxon>Bacteroidales</taxon>
        <taxon>Prevotellaceae</taxon>
        <taxon>Segatella</taxon>
    </lineage>
</organism>
<dbReference type="InterPro" id="IPR050377">
    <property type="entry name" value="Radical_SAM_PqqE_MftC-like"/>
</dbReference>
<dbReference type="SFLD" id="SFLDG01067">
    <property type="entry name" value="SPASM/twitch_domain_containing"/>
    <property type="match status" value="1"/>
</dbReference>
<dbReference type="GO" id="GO:0006783">
    <property type="term" value="P:heme biosynthetic process"/>
    <property type="evidence" value="ECO:0007669"/>
    <property type="project" value="TreeGrafter"/>
</dbReference>
<dbReference type="GO" id="GO:0051536">
    <property type="term" value="F:iron-sulfur cluster binding"/>
    <property type="evidence" value="ECO:0007669"/>
    <property type="project" value="UniProtKB-KW"/>
</dbReference>
<evidence type="ECO:0000313" key="7">
    <source>
        <dbReference type="EMBL" id="SUB80446.1"/>
    </source>
</evidence>
<dbReference type="InterPro" id="IPR058240">
    <property type="entry name" value="rSAM_sf"/>
</dbReference>
<dbReference type="PANTHER" id="PTHR11228:SF7">
    <property type="entry name" value="PQQA PEPTIDE CYCLASE"/>
    <property type="match status" value="1"/>
</dbReference>
<dbReference type="Proteomes" id="UP000255283">
    <property type="component" value="Unassembled WGS sequence"/>
</dbReference>
<accession>A0AAQ1UI17</accession>
<reference evidence="7 8" key="1">
    <citation type="submission" date="2018-06" db="EMBL/GenBank/DDBJ databases">
        <authorList>
            <consortium name="Pathogen Informatics"/>
            <person name="Doyle S."/>
        </authorList>
    </citation>
    <scope>NUCLEOTIDE SEQUENCE [LARGE SCALE GENOMIC DNA]</scope>
    <source>
        <strain evidence="7 8">NCTC13063</strain>
    </source>
</reference>
<dbReference type="GO" id="GO:0046872">
    <property type="term" value="F:metal ion binding"/>
    <property type="evidence" value="ECO:0007669"/>
    <property type="project" value="UniProtKB-KW"/>
</dbReference>
<evidence type="ECO:0000256" key="1">
    <source>
        <dbReference type="ARBA" id="ARBA00001966"/>
    </source>
</evidence>
<dbReference type="Pfam" id="PF04055">
    <property type="entry name" value="Radical_SAM"/>
    <property type="match status" value="1"/>
</dbReference>
<keyword evidence="3" id="KW-0479">Metal-binding</keyword>
<dbReference type="InterPro" id="IPR013785">
    <property type="entry name" value="Aldolase_TIM"/>
</dbReference>
<proteinExistence type="predicted"/>
<protein>
    <submittedName>
        <fullName evidence="7">Predicted metal-binding protein</fullName>
    </submittedName>
</protein>
<dbReference type="EMBL" id="UGTJ01000001">
    <property type="protein sequence ID" value="SUB80446.1"/>
    <property type="molecule type" value="Genomic_DNA"/>
</dbReference>
<dbReference type="GO" id="GO:0003824">
    <property type="term" value="F:catalytic activity"/>
    <property type="evidence" value="ECO:0007669"/>
    <property type="project" value="InterPro"/>
</dbReference>
<evidence type="ECO:0000256" key="4">
    <source>
        <dbReference type="ARBA" id="ARBA00023004"/>
    </source>
</evidence>